<gene>
    <name evidence="1" type="ORF">LEP1GSC036_3106</name>
</gene>
<comment type="caution">
    <text evidence="1">The sequence shown here is derived from an EMBL/GenBank/DDBJ whole genome shotgun (WGS) entry which is preliminary data.</text>
</comment>
<sequence>MTDVADFALYSSHDHLRRFFDPINYPRKNPLANGLNIPAKVDPTFLSNVGEHLHS</sequence>
<protein>
    <submittedName>
        <fullName evidence="1">Uncharacterized protein</fullName>
    </submittedName>
</protein>
<dbReference type="AlphaFoldDB" id="A0A828YYL3"/>
<evidence type="ECO:0000313" key="2">
    <source>
        <dbReference type="Proteomes" id="UP000001338"/>
    </source>
</evidence>
<accession>A0A828YYL3</accession>
<proteinExistence type="predicted"/>
<reference evidence="1 2" key="1">
    <citation type="submission" date="2012-10" db="EMBL/GenBank/DDBJ databases">
        <authorList>
            <person name="Harkins D.M."/>
            <person name="Durkin A.S."/>
            <person name="Brinkac L.M."/>
            <person name="Haft D.H."/>
            <person name="Selengut J.D."/>
            <person name="Sanka R."/>
            <person name="DePew J."/>
            <person name="Purushe J."/>
            <person name="Whelen A.C."/>
            <person name="Vinetz J.M."/>
            <person name="Sutton G.G."/>
            <person name="Nierman W.C."/>
            <person name="Fouts D.E."/>
        </authorList>
    </citation>
    <scope>NUCLEOTIDE SEQUENCE [LARGE SCALE GENOMIC DNA]</scope>
    <source>
        <strain evidence="1 2">2006001853</strain>
    </source>
</reference>
<name>A0A828YYL3_9LEPT</name>
<dbReference type="EMBL" id="AFLV02000062">
    <property type="protein sequence ID" value="EKR63120.1"/>
    <property type="molecule type" value="Genomic_DNA"/>
</dbReference>
<dbReference type="Proteomes" id="UP000001338">
    <property type="component" value="Unassembled WGS sequence"/>
</dbReference>
<organism evidence="1 2">
    <name type="scientific">Leptospira weilii str. 2006001853</name>
    <dbReference type="NCBI Taxonomy" id="1001589"/>
    <lineage>
        <taxon>Bacteria</taxon>
        <taxon>Pseudomonadati</taxon>
        <taxon>Spirochaetota</taxon>
        <taxon>Spirochaetia</taxon>
        <taxon>Leptospirales</taxon>
        <taxon>Leptospiraceae</taxon>
        <taxon>Leptospira</taxon>
    </lineage>
</organism>
<evidence type="ECO:0000313" key="1">
    <source>
        <dbReference type="EMBL" id="EKR63120.1"/>
    </source>
</evidence>